<dbReference type="EMBL" id="BJWL01000186">
    <property type="protein sequence ID" value="GFS33366.1"/>
    <property type="molecule type" value="Genomic_DNA"/>
</dbReference>
<evidence type="ECO:0000313" key="2">
    <source>
        <dbReference type="Proteomes" id="UP000585474"/>
    </source>
</evidence>
<keyword evidence="2" id="KW-1185">Reference proteome</keyword>
<dbReference type="AlphaFoldDB" id="A0A7J0DE50"/>
<organism evidence="1 2">
    <name type="scientific">Actinidia rufa</name>
    <dbReference type="NCBI Taxonomy" id="165716"/>
    <lineage>
        <taxon>Eukaryota</taxon>
        <taxon>Viridiplantae</taxon>
        <taxon>Streptophyta</taxon>
        <taxon>Embryophyta</taxon>
        <taxon>Tracheophyta</taxon>
        <taxon>Spermatophyta</taxon>
        <taxon>Magnoliopsida</taxon>
        <taxon>eudicotyledons</taxon>
        <taxon>Gunneridae</taxon>
        <taxon>Pentapetalae</taxon>
        <taxon>asterids</taxon>
        <taxon>Ericales</taxon>
        <taxon>Actinidiaceae</taxon>
        <taxon>Actinidia</taxon>
    </lineage>
</organism>
<dbReference type="OrthoDB" id="1435725at2759"/>
<accession>A0A7J0DE50</accession>
<dbReference type="Proteomes" id="UP000585474">
    <property type="component" value="Unassembled WGS sequence"/>
</dbReference>
<name>A0A7J0DE50_9ERIC</name>
<sequence>MDPTEAVNHALAVRSCFIHQTWEPVSLEFKDTEVRAYRTDPVQVVERAMKAYAGPRVDVPRIGERKSVLFSSIGGINNAGTESKDSTSSICLKTFWVGLGFLGLVQPKLHPTALKARWTLRQVSVSTLDIEMLCTKHCVLTTTTQ</sequence>
<proteinExistence type="predicted"/>
<evidence type="ECO:0000313" key="1">
    <source>
        <dbReference type="EMBL" id="GFS33366.1"/>
    </source>
</evidence>
<protein>
    <submittedName>
        <fullName evidence="1">Uncharacterized protein</fullName>
    </submittedName>
</protein>
<reference evidence="2" key="1">
    <citation type="submission" date="2019-07" db="EMBL/GenBank/DDBJ databases">
        <title>De Novo Assembly of kiwifruit Actinidia rufa.</title>
        <authorList>
            <person name="Sugita-Konishi S."/>
            <person name="Sato K."/>
            <person name="Mori E."/>
            <person name="Abe Y."/>
            <person name="Kisaki G."/>
            <person name="Hamano K."/>
            <person name="Suezawa K."/>
            <person name="Otani M."/>
            <person name="Fukuda T."/>
            <person name="Manabe T."/>
            <person name="Gomi K."/>
            <person name="Tabuchi M."/>
            <person name="Akimitsu K."/>
            <person name="Kataoka I."/>
        </authorList>
    </citation>
    <scope>NUCLEOTIDE SEQUENCE [LARGE SCALE GENOMIC DNA]</scope>
    <source>
        <strain evidence="2">cv. Fuchu</strain>
    </source>
</reference>
<comment type="caution">
    <text evidence="1">The sequence shown here is derived from an EMBL/GenBank/DDBJ whole genome shotgun (WGS) entry which is preliminary data.</text>
</comment>
<gene>
    <name evidence="1" type="ORF">Acr_00g0027960</name>
</gene>